<dbReference type="EMBL" id="AP012057">
    <property type="protein sequence ID" value="BAN03993.1"/>
    <property type="molecule type" value="Genomic_DNA"/>
</dbReference>
<dbReference type="InterPro" id="IPR001279">
    <property type="entry name" value="Metallo-B-lactamas"/>
</dbReference>
<dbReference type="PANTHER" id="PTHR23131:SF0">
    <property type="entry name" value="ENDORIBONUCLEASE LACTB2"/>
    <property type="match status" value="1"/>
</dbReference>
<dbReference type="InterPro" id="IPR036866">
    <property type="entry name" value="RibonucZ/Hydroxyglut_hydro"/>
</dbReference>
<dbReference type="Pfam" id="PF00753">
    <property type="entry name" value="Lactamase_B"/>
    <property type="match status" value="1"/>
</dbReference>
<dbReference type="AlphaFoldDB" id="A0A6C7ECE7"/>
<evidence type="ECO:0000259" key="2">
    <source>
        <dbReference type="SMART" id="SM00849"/>
    </source>
</evidence>
<dbReference type="OrthoDB" id="2971563at2"/>
<dbReference type="KEGG" id="aym:YM304_36790"/>
<dbReference type="InterPro" id="IPR041516">
    <property type="entry name" value="LACTB2_WH"/>
</dbReference>
<sequence length="338" mass="36244">MDFVTLEEDDFTYGGVAEVVPHVRRVVAKNPSKFTYRGTGTYIVGRGDVAVIDPGPRLDSHRDALRAALDGETVRAILVTHCHADHSPLAEWLKAETGAPTIAFGPHGAAIDEWDVGALPDDFGRAPEPDPTDADDDDDDAEPKMEESTDTDFVPDRAVSSGETVFESGGLRMTGIHTPGHTSNHMCFTLDDGSQRTLFSGDHVMGWSTTVVSPPDGDMSAYIESLRMVAGLDISTAIPTHGSPITNPREFIGGLVDHRLERERQVLDAIRRGLATIPEMVTELYAAVRVELHRPAGYSVLGHIVKLVDDGLVAVASPGSGDVDGTGRPRLDSVYAAV</sequence>
<dbReference type="PANTHER" id="PTHR23131">
    <property type="entry name" value="ENDORIBONUCLEASE LACTB2"/>
    <property type="match status" value="1"/>
</dbReference>
<dbReference type="SMART" id="SM00849">
    <property type="entry name" value="Lactamase_B"/>
    <property type="match status" value="1"/>
</dbReference>
<dbReference type="SUPFAM" id="SSF56281">
    <property type="entry name" value="Metallo-hydrolase/oxidoreductase"/>
    <property type="match status" value="1"/>
</dbReference>
<proteinExistence type="predicted"/>
<name>A0A6C7ECE7_ILUCY</name>
<accession>A0A6C7ECE7</accession>
<reference evidence="3 4" key="1">
    <citation type="journal article" date="2013" name="Int. J. Syst. Evol. Microbiol.">
        <title>Ilumatobacter nonamiense sp. nov. and Ilumatobacter coccineum sp. nov., isolated from seashore sand.</title>
        <authorList>
            <person name="Matsumoto A."/>
            <person name="Kasai H."/>
            <person name="Matsuo Y."/>
            <person name="Shizuri Y."/>
            <person name="Ichikawa N."/>
            <person name="Fujita N."/>
            <person name="Omura S."/>
            <person name="Takahashi Y."/>
        </authorList>
    </citation>
    <scope>NUCLEOTIDE SEQUENCE [LARGE SCALE GENOMIC DNA]</scope>
    <source>
        <strain evidence="4">NBRC 103263 / KCTC 29153 / YM16-304</strain>
    </source>
</reference>
<evidence type="ECO:0000256" key="1">
    <source>
        <dbReference type="SAM" id="MobiDB-lite"/>
    </source>
</evidence>
<feature type="domain" description="Metallo-beta-lactamase" evidence="2">
    <location>
        <begin position="37"/>
        <end position="241"/>
    </location>
</feature>
<dbReference type="Proteomes" id="UP000011863">
    <property type="component" value="Chromosome"/>
</dbReference>
<dbReference type="CDD" id="cd16278">
    <property type="entry name" value="metallo-hydrolase-like_MBL-fold"/>
    <property type="match status" value="1"/>
</dbReference>
<dbReference type="RefSeq" id="WP_015443240.1">
    <property type="nucleotide sequence ID" value="NC_020520.1"/>
</dbReference>
<evidence type="ECO:0000313" key="3">
    <source>
        <dbReference type="EMBL" id="BAN03993.1"/>
    </source>
</evidence>
<dbReference type="InterPro" id="IPR036388">
    <property type="entry name" value="WH-like_DNA-bd_sf"/>
</dbReference>
<feature type="region of interest" description="Disordered" evidence="1">
    <location>
        <begin position="118"/>
        <end position="156"/>
    </location>
</feature>
<keyword evidence="4" id="KW-1185">Reference proteome</keyword>
<gene>
    <name evidence="3" type="ORF">YM304_36790</name>
</gene>
<protein>
    <recommendedName>
        <fullName evidence="2">Metallo-beta-lactamase domain-containing protein</fullName>
    </recommendedName>
</protein>
<dbReference type="Pfam" id="PF17778">
    <property type="entry name" value="WHD_BLACT"/>
    <property type="match status" value="1"/>
</dbReference>
<organism evidence="3 4">
    <name type="scientific">Ilumatobacter coccineus (strain NBRC 103263 / KCTC 29153 / YM16-304)</name>
    <dbReference type="NCBI Taxonomy" id="1313172"/>
    <lineage>
        <taxon>Bacteria</taxon>
        <taxon>Bacillati</taxon>
        <taxon>Actinomycetota</taxon>
        <taxon>Acidimicrobiia</taxon>
        <taxon>Acidimicrobiales</taxon>
        <taxon>Ilumatobacteraceae</taxon>
        <taxon>Ilumatobacter</taxon>
    </lineage>
</organism>
<dbReference type="Gene3D" id="3.60.15.10">
    <property type="entry name" value="Ribonuclease Z/Hydroxyacylglutathione hydrolase-like"/>
    <property type="match status" value="1"/>
</dbReference>
<feature type="compositionally biased region" description="Acidic residues" evidence="1">
    <location>
        <begin position="130"/>
        <end position="141"/>
    </location>
</feature>
<evidence type="ECO:0000313" key="4">
    <source>
        <dbReference type="Proteomes" id="UP000011863"/>
    </source>
</evidence>
<dbReference type="InterPro" id="IPR050662">
    <property type="entry name" value="Sec-metab_biosynth-thioest"/>
</dbReference>
<dbReference type="Gene3D" id="1.10.10.10">
    <property type="entry name" value="Winged helix-like DNA-binding domain superfamily/Winged helix DNA-binding domain"/>
    <property type="match status" value="1"/>
</dbReference>